<dbReference type="InterPro" id="IPR037175">
    <property type="entry name" value="KFase_sf"/>
</dbReference>
<keyword evidence="3" id="KW-1185">Reference proteome</keyword>
<feature type="chain" id="PRO_5010288210" evidence="2">
    <location>
        <begin position="20"/>
        <end position="553"/>
    </location>
</feature>
<dbReference type="KEGG" id="lak:106171567"/>
<dbReference type="PANTHER" id="PTHR31118">
    <property type="entry name" value="CYCLASE-LIKE PROTEIN 2"/>
    <property type="match status" value="1"/>
</dbReference>
<dbReference type="AlphaFoldDB" id="A0A1S3JB52"/>
<dbReference type="OrthoDB" id="7108654at2759"/>
<dbReference type="GO" id="GO:0004061">
    <property type="term" value="F:arylformamidase activity"/>
    <property type="evidence" value="ECO:0007669"/>
    <property type="project" value="InterPro"/>
</dbReference>
<dbReference type="Pfam" id="PF04199">
    <property type="entry name" value="Cyclase"/>
    <property type="match status" value="2"/>
</dbReference>
<dbReference type="GO" id="GO:0019441">
    <property type="term" value="P:L-tryptophan catabolic process to kynurenine"/>
    <property type="evidence" value="ECO:0007669"/>
    <property type="project" value="InterPro"/>
</dbReference>
<dbReference type="InParanoid" id="A0A1S3JB52"/>
<dbReference type="InterPro" id="IPR007325">
    <property type="entry name" value="KFase/CYL"/>
</dbReference>
<comment type="similarity">
    <text evidence="1">Belongs to the Cyclase 1 superfamily.</text>
</comment>
<organism evidence="3 4">
    <name type="scientific">Lingula anatina</name>
    <name type="common">Brachiopod</name>
    <name type="synonym">Lingula unguis</name>
    <dbReference type="NCBI Taxonomy" id="7574"/>
    <lineage>
        <taxon>Eukaryota</taxon>
        <taxon>Metazoa</taxon>
        <taxon>Spiralia</taxon>
        <taxon>Lophotrochozoa</taxon>
        <taxon>Brachiopoda</taxon>
        <taxon>Linguliformea</taxon>
        <taxon>Lingulata</taxon>
        <taxon>Lingulida</taxon>
        <taxon>Linguloidea</taxon>
        <taxon>Lingulidae</taxon>
        <taxon>Lingula</taxon>
    </lineage>
</organism>
<dbReference type="PANTHER" id="PTHR31118:SF12">
    <property type="entry name" value="CYCLASE-LIKE PROTEIN 2"/>
    <property type="match status" value="1"/>
</dbReference>
<sequence>MEVSKLAVVVALSVMHAHAQLSPAADDIIDMTYLVSPDSLYWPGLPGLKFTRVSRGPVNFGSGWYEDNDICGQEHQCTHMDAPAHYSKGKWRVHQIPPHRFFGPAVRIDISSQTAQNNEYNLQVEDVQKWEKENGPIPDNSILFIYTGWGKHHDNRTAYYGYEGTDSWLDANGNPLPHFPALSEDAAIWISSNRKIWGVATDGPSIGPSKTMMAHVPLFKKNIFILESVANLDKLATTGDTVAALPLNIKDGGGAPLRLMAFKKARIRPGADDVIDLSYPLSNDTVMWPGRTPFRLFFLVHGLTLIGNNTIWIETNSFCGSEHAGTHLDAPAHFIKGSWRTHDIPAHTLIGPAVRVDMSKKAENNSDAVLTVQDLEDWEKKNGRIPDNAMVFLHTGWGKFVNDFEKYLGSKNRSHRVNDKGESFLHFPGFSGEAADWLVNNRKFIGVGIDTASIDAGQTTSFPSHVAFLGAKKLVLQNVANLDKLPNTGTTAFVFHMLHKDGSGAPTRVVAVKNSAISAGQVSSGVDVRPKLAAMMMSIVLILISCPSCATYA</sequence>
<protein>
    <submittedName>
        <fullName evidence="4">Uncharacterized protein LOC106171567</fullName>
    </submittedName>
</protein>
<evidence type="ECO:0000313" key="3">
    <source>
        <dbReference type="Proteomes" id="UP000085678"/>
    </source>
</evidence>
<name>A0A1S3JB52_LINAN</name>
<reference evidence="4" key="1">
    <citation type="submission" date="2025-08" db="UniProtKB">
        <authorList>
            <consortium name="RefSeq"/>
        </authorList>
    </citation>
    <scope>IDENTIFICATION</scope>
    <source>
        <tissue evidence="4">Gonads</tissue>
    </source>
</reference>
<feature type="signal peptide" evidence="2">
    <location>
        <begin position="1"/>
        <end position="19"/>
    </location>
</feature>
<dbReference type="Proteomes" id="UP000085678">
    <property type="component" value="Unplaced"/>
</dbReference>
<evidence type="ECO:0000256" key="1">
    <source>
        <dbReference type="ARBA" id="ARBA00007865"/>
    </source>
</evidence>
<dbReference type="RefSeq" id="XP_013407421.1">
    <property type="nucleotide sequence ID" value="XM_013551967.1"/>
</dbReference>
<dbReference type="SUPFAM" id="SSF102198">
    <property type="entry name" value="Putative cyclase"/>
    <property type="match status" value="2"/>
</dbReference>
<keyword evidence="2" id="KW-0732">Signal</keyword>
<accession>A0A1S3JB52</accession>
<evidence type="ECO:0000256" key="2">
    <source>
        <dbReference type="SAM" id="SignalP"/>
    </source>
</evidence>
<proteinExistence type="inferred from homology"/>
<dbReference type="Gene3D" id="3.50.30.50">
    <property type="entry name" value="Putative cyclase"/>
    <property type="match status" value="2"/>
</dbReference>
<evidence type="ECO:0000313" key="4">
    <source>
        <dbReference type="RefSeq" id="XP_013407421.1"/>
    </source>
</evidence>
<gene>
    <name evidence="4" type="primary">LOC106171567</name>
</gene>
<dbReference type="GeneID" id="106171567"/>
<dbReference type="STRING" id="7574.A0A1S3JB52"/>